<dbReference type="Gene3D" id="1.10.150.130">
    <property type="match status" value="1"/>
</dbReference>
<reference evidence="7 8" key="1">
    <citation type="submission" date="2019-08" db="EMBL/GenBank/DDBJ databases">
        <authorList>
            <person name="Peeters C."/>
        </authorList>
    </citation>
    <scope>NUCLEOTIDE SEQUENCE [LARGE SCALE GENOMIC DNA]</scope>
    <source>
        <strain evidence="7 8">LMG 30175</strain>
    </source>
</reference>
<dbReference type="OrthoDB" id="9775880at2"/>
<dbReference type="InterPro" id="IPR013762">
    <property type="entry name" value="Integrase-like_cat_sf"/>
</dbReference>
<feature type="coiled-coil region" evidence="5">
    <location>
        <begin position="92"/>
        <end position="119"/>
    </location>
</feature>
<evidence type="ECO:0000256" key="5">
    <source>
        <dbReference type="SAM" id="Coils"/>
    </source>
</evidence>
<proteinExistence type="inferred from homology"/>
<dbReference type="PROSITE" id="PS51898">
    <property type="entry name" value="TYR_RECOMBINASE"/>
    <property type="match status" value="1"/>
</dbReference>
<dbReference type="GO" id="GO:0003677">
    <property type="term" value="F:DNA binding"/>
    <property type="evidence" value="ECO:0007669"/>
    <property type="project" value="UniProtKB-KW"/>
</dbReference>
<dbReference type="Gene3D" id="3.30.160.390">
    <property type="entry name" value="Integrase, DNA-binding domain"/>
    <property type="match status" value="1"/>
</dbReference>
<keyword evidence="8" id="KW-1185">Reference proteome</keyword>
<keyword evidence="2" id="KW-0229">DNA integration</keyword>
<dbReference type="PANTHER" id="PTHR30629:SF2">
    <property type="entry name" value="PROPHAGE INTEGRASE INTS-RELATED"/>
    <property type="match status" value="1"/>
</dbReference>
<sequence length="440" mass="49421">MTKLTVRDIEAAIAAQRASGSKPRKLTADTGLRLHIGATGKAVWCVLYMIDGREREYRLPEPYGTGKGHCSLAAARERASEIRALARGGVDIQKQIEDARAAAERVAQREREAQDARERRLTVRALFERWAALELGNRKDRGAETRRGMEKDVLPAIGERYAEDVRRREVMDILDTVKARGANRLANRLLSEMRQMFGFAFVREIVPSDPTFGIKKRDVGGKETERDRVLSEHEIRLLPGQLAAANLLDSTTLAVWVMLSTSCRIGELTGATKADIDLRTGVWVLPETKNSKSHTIYLSDFAKRHLQALMTLSADPAWLFPSHRTEGAVTPKSITKQLHDRQRGKAKTNGPNLTNALMLPGGNWTPHDLRRTGATLMGELGVRPDVIEKCLNHLDENRMRRVYQRAVKKEEQIEAWRLLGDRLDLLTRMDADNVTILKSA</sequence>
<evidence type="ECO:0000259" key="6">
    <source>
        <dbReference type="PROSITE" id="PS51898"/>
    </source>
</evidence>
<evidence type="ECO:0000256" key="1">
    <source>
        <dbReference type="ARBA" id="ARBA00008857"/>
    </source>
</evidence>
<dbReference type="CDD" id="cd00801">
    <property type="entry name" value="INT_P4_C"/>
    <property type="match status" value="1"/>
</dbReference>
<dbReference type="AlphaFoldDB" id="A0A5E4WYE8"/>
<dbReference type="PANTHER" id="PTHR30629">
    <property type="entry name" value="PROPHAGE INTEGRASE"/>
    <property type="match status" value="1"/>
</dbReference>
<evidence type="ECO:0000256" key="2">
    <source>
        <dbReference type="ARBA" id="ARBA00022908"/>
    </source>
</evidence>
<name>A0A5E4WYE8_9BURK</name>
<dbReference type="InterPro" id="IPR002104">
    <property type="entry name" value="Integrase_catalytic"/>
</dbReference>
<keyword evidence="3" id="KW-0238">DNA-binding</keyword>
<evidence type="ECO:0000256" key="3">
    <source>
        <dbReference type="ARBA" id="ARBA00023125"/>
    </source>
</evidence>
<gene>
    <name evidence="7" type="ORF">PTE30175_03451</name>
</gene>
<evidence type="ECO:0000313" key="7">
    <source>
        <dbReference type="EMBL" id="VVE28980.1"/>
    </source>
</evidence>
<dbReference type="EMBL" id="CABPRZ010000015">
    <property type="protein sequence ID" value="VVE28980.1"/>
    <property type="molecule type" value="Genomic_DNA"/>
</dbReference>
<dbReference type="Proteomes" id="UP000414233">
    <property type="component" value="Unassembled WGS sequence"/>
</dbReference>
<evidence type="ECO:0000313" key="8">
    <source>
        <dbReference type="Proteomes" id="UP000414233"/>
    </source>
</evidence>
<evidence type="ECO:0000256" key="4">
    <source>
        <dbReference type="ARBA" id="ARBA00023172"/>
    </source>
</evidence>
<keyword evidence="4" id="KW-0233">DNA recombination</keyword>
<organism evidence="7 8">
    <name type="scientific">Pandoraea terrae</name>
    <dbReference type="NCBI Taxonomy" id="1537710"/>
    <lineage>
        <taxon>Bacteria</taxon>
        <taxon>Pseudomonadati</taxon>
        <taxon>Pseudomonadota</taxon>
        <taxon>Betaproteobacteria</taxon>
        <taxon>Burkholderiales</taxon>
        <taxon>Burkholderiaceae</taxon>
        <taxon>Pandoraea</taxon>
    </lineage>
</organism>
<dbReference type="Pfam" id="PF13356">
    <property type="entry name" value="Arm-DNA-bind_3"/>
    <property type="match status" value="1"/>
</dbReference>
<dbReference type="SUPFAM" id="SSF56349">
    <property type="entry name" value="DNA breaking-rejoining enzymes"/>
    <property type="match status" value="1"/>
</dbReference>
<dbReference type="GO" id="GO:0015074">
    <property type="term" value="P:DNA integration"/>
    <property type="evidence" value="ECO:0007669"/>
    <property type="project" value="UniProtKB-KW"/>
</dbReference>
<dbReference type="InterPro" id="IPR011010">
    <property type="entry name" value="DNA_brk_join_enz"/>
</dbReference>
<feature type="domain" description="Tyr recombinase" evidence="6">
    <location>
        <begin position="225"/>
        <end position="417"/>
    </location>
</feature>
<dbReference type="InterPro" id="IPR053876">
    <property type="entry name" value="Phage_int_M"/>
</dbReference>
<dbReference type="InterPro" id="IPR050808">
    <property type="entry name" value="Phage_Integrase"/>
</dbReference>
<dbReference type="GO" id="GO:0006310">
    <property type="term" value="P:DNA recombination"/>
    <property type="evidence" value="ECO:0007669"/>
    <property type="project" value="UniProtKB-KW"/>
</dbReference>
<dbReference type="InterPro" id="IPR010998">
    <property type="entry name" value="Integrase_recombinase_N"/>
</dbReference>
<keyword evidence="5" id="KW-0175">Coiled coil</keyword>
<dbReference type="InterPro" id="IPR025166">
    <property type="entry name" value="Integrase_DNA_bind_dom"/>
</dbReference>
<dbReference type="Pfam" id="PF00589">
    <property type="entry name" value="Phage_integrase"/>
    <property type="match status" value="1"/>
</dbReference>
<dbReference type="Gene3D" id="1.10.443.10">
    <property type="entry name" value="Intergrase catalytic core"/>
    <property type="match status" value="1"/>
</dbReference>
<dbReference type="Pfam" id="PF22022">
    <property type="entry name" value="Phage_int_M"/>
    <property type="match status" value="1"/>
</dbReference>
<dbReference type="InterPro" id="IPR038488">
    <property type="entry name" value="Integrase_DNA-bd_sf"/>
</dbReference>
<accession>A0A5E4WYE8</accession>
<protein>
    <submittedName>
        <fullName evidence="7">Integrase</fullName>
    </submittedName>
</protein>
<comment type="similarity">
    <text evidence="1">Belongs to the 'phage' integrase family.</text>
</comment>